<comment type="similarity">
    <text evidence="2 6">Belongs to the peptidase S9A family.</text>
</comment>
<protein>
    <recommendedName>
        <fullName evidence="6">Prolyl endopeptidase</fullName>
        <ecNumber evidence="6">3.4.21.-</ecNumber>
    </recommendedName>
</protein>
<dbReference type="PRINTS" id="PR00862">
    <property type="entry name" value="PROLIGOPTASE"/>
</dbReference>
<dbReference type="Gene3D" id="2.130.10.120">
    <property type="entry name" value="Prolyl oligopeptidase, N-terminal domain"/>
    <property type="match status" value="1"/>
</dbReference>
<comment type="catalytic activity">
    <reaction evidence="1">
        <text>Hydrolysis of Pro-|-Xaa &gt;&gt; Ala-|-Xaa in oligopeptides.</text>
        <dbReference type="EC" id="3.4.21.26"/>
    </reaction>
</comment>
<evidence type="ECO:0000256" key="3">
    <source>
        <dbReference type="ARBA" id="ARBA00022670"/>
    </source>
</evidence>
<evidence type="ECO:0000313" key="10">
    <source>
        <dbReference type="Proteomes" id="UP000822688"/>
    </source>
</evidence>
<dbReference type="Pfam" id="PF02897">
    <property type="entry name" value="Peptidase_S9_N"/>
    <property type="match status" value="1"/>
</dbReference>
<proteinExistence type="inferred from homology"/>
<keyword evidence="5 6" id="KW-0720">Serine protease</keyword>
<dbReference type="InterPro" id="IPR023302">
    <property type="entry name" value="Pept_S9A_N"/>
</dbReference>
<keyword evidence="3 6" id="KW-0645">Protease</keyword>
<dbReference type="SUPFAM" id="SSF53474">
    <property type="entry name" value="alpha/beta-Hydrolases"/>
    <property type="match status" value="1"/>
</dbReference>
<dbReference type="AlphaFoldDB" id="A0A8T0GTJ0"/>
<dbReference type="EMBL" id="CM026430">
    <property type="protein sequence ID" value="KAG0562996.1"/>
    <property type="molecule type" value="Genomic_DNA"/>
</dbReference>
<keyword evidence="10" id="KW-1185">Reference proteome</keyword>
<evidence type="ECO:0000256" key="5">
    <source>
        <dbReference type="ARBA" id="ARBA00022825"/>
    </source>
</evidence>
<evidence type="ECO:0000313" key="9">
    <source>
        <dbReference type="EMBL" id="KAG0562996.1"/>
    </source>
</evidence>
<sequence length="730" mass="82156">MGSLGKEEFERIAYPCVQRVKSVIDVYHGVPVSDPYRWLENPDAPEVKDFVAKQVELADEVLDGCDTREKLKKKVTALYNYPRYGCPTKRGNYCFYNHNTGLQSQAVLYMQDVRTGESEILLDPNTLSSDGTVALKTKRFSENAEFMAYGLSSSGSDWITIKVMRVKDRVVLPDTLSWVKFTSIAWTHDNKGFFYNRYPEPKTRGSADAGTETDINLFHELYYHFLGSEQSEDILCWREPEHGSWLTDAEVSEDGQYLLLSISEGCDPVNRLYLCDLCALPEGLAGFCGRKTLLPFQKLVDSFEAQFSYVANDGPVFTFFTNQNAPRYKISRVNIENPAAWFDVIPESQTDVINSVNCVNTNQLLVCYISDVKHVLQIHDLETGEFVRRLPIEIGTVNATSGTRYDPEVFFNFTSFLTPGTVYKCDLSAAEPEVHVLREVGPYNFDRSIFETKQVFVTSKDGTKVPMFIISEKGLVQDGNHPALLVGYGGFNVSLTPNFSVSRLVLARHYGAVVAVANIRGGGEYGEEWHKDGTLSKKQNSFDDFISCAEYLTQEGYTQSNKLCIEGSSNGGLLVAACINQRPELFGCALAHVGVMDMLRFHKFTIGHAWITDYGCSDKEEDFHYLIKYSPIHNVRRPWERLIGVQYPPTMLLTADHDDRVVPLHSLKLLATLQYELCTSVVDSPQTNPIIARIDRKAGHGCGRPTQKMINEVSDAYSFFAKMTGAKWVD</sequence>
<reference evidence="9" key="1">
    <citation type="submission" date="2020-06" db="EMBL/GenBank/DDBJ databases">
        <title>WGS assembly of Ceratodon purpureus strain R40.</title>
        <authorList>
            <person name="Carey S.B."/>
            <person name="Jenkins J."/>
            <person name="Shu S."/>
            <person name="Lovell J.T."/>
            <person name="Sreedasyam A."/>
            <person name="Maumus F."/>
            <person name="Tiley G.P."/>
            <person name="Fernandez-Pozo N."/>
            <person name="Barry K."/>
            <person name="Chen C."/>
            <person name="Wang M."/>
            <person name="Lipzen A."/>
            <person name="Daum C."/>
            <person name="Saski C.A."/>
            <person name="Payton A.C."/>
            <person name="Mcbreen J.C."/>
            <person name="Conrad R.E."/>
            <person name="Kollar L.M."/>
            <person name="Olsson S."/>
            <person name="Huttunen S."/>
            <person name="Landis J.B."/>
            <person name="Wickett N.J."/>
            <person name="Johnson M.G."/>
            <person name="Rensing S.A."/>
            <person name="Grimwood J."/>
            <person name="Schmutz J."/>
            <person name="Mcdaniel S.F."/>
        </authorList>
    </citation>
    <scope>NUCLEOTIDE SEQUENCE</scope>
    <source>
        <strain evidence="9">R40</strain>
    </source>
</reference>
<feature type="domain" description="Peptidase S9 prolyl oligopeptidase catalytic" evidence="7">
    <location>
        <begin position="498"/>
        <end position="725"/>
    </location>
</feature>
<dbReference type="PANTHER" id="PTHR42881">
    <property type="entry name" value="PROLYL ENDOPEPTIDASE"/>
    <property type="match status" value="1"/>
</dbReference>
<dbReference type="FunFam" id="3.40.50.1820:FF:000005">
    <property type="entry name" value="Prolyl endopeptidase"/>
    <property type="match status" value="1"/>
</dbReference>
<keyword evidence="4 6" id="KW-0378">Hydrolase</keyword>
<dbReference type="Proteomes" id="UP000822688">
    <property type="component" value="Chromosome 9"/>
</dbReference>
<dbReference type="GO" id="GO:0005829">
    <property type="term" value="C:cytosol"/>
    <property type="evidence" value="ECO:0007669"/>
    <property type="project" value="TreeGrafter"/>
</dbReference>
<dbReference type="Pfam" id="PF00326">
    <property type="entry name" value="Peptidase_S9"/>
    <property type="match status" value="1"/>
</dbReference>
<evidence type="ECO:0000259" key="8">
    <source>
        <dbReference type="Pfam" id="PF02897"/>
    </source>
</evidence>
<dbReference type="SUPFAM" id="SSF50993">
    <property type="entry name" value="Peptidase/esterase 'gauge' domain"/>
    <property type="match status" value="1"/>
</dbReference>
<dbReference type="GO" id="GO:0004252">
    <property type="term" value="F:serine-type endopeptidase activity"/>
    <property type="evidence" value="ECO:0007669"/>
    <property type="project" value="UniProtKB-UniRule"/>
</dbReference>
<evidence type="ECO:0000256" key="4">
    <source>
        <dbReference type="ARBA" id="ARBA00022801"/>
    </source>
</evidence>
<organism evidence="9 10">
    <name type="scientific">Ceratodon purpureus</name>
    <name type="common">Fire moss</name>
    <name type="synonym">Dicranum purpureum</name>
    <dbReference type="NCBI Taxonomy" id="3225"/>
    <lineage>
        <taxon>Eukaryota</taxon>
        <taxon>Viridiplantae</taxon>
        <taxon>Streptophyta</taxon>
        <taxon>Embryophyta</taxon>
        <taxon>Bryophyta</taxon>
        <taxon>Bryophytina</taxon>
        <taxon>Bryopsida</taxon>
        <taxon>Dicranidae</taxon>
        <taxon>Pseudoditrichales</taxon>
        <taxon>Ditrichaceae</taxon>
        <taxon>Ceratodon</taxon>
    </lineage>
</organism>
<dbReference type="GO" id="GO:0070012">
    <property type="term" value="F:oligopeptidase activity"/>
    <property type="evidence" value="ECO:0007669"/>
    <property type="project" value="TreeGrafter"/>
</dbReference>
<evidence type="ECO:0000259" key="7">
    <source>
        <dbReference type="Pfam" id="PF00326"/>
    </source>
</evidence>
<feature type="domain" description="Peptidase S9A N-terminal" evidence="8">
    <location>
        <begin position="15"/>
        <end position="434"/>
    </location>
</feature>
<name>A0A8T0GTJ0_CERPU</name>
<dbReference type="InterPro" id="IPR029058">
    <property type="entry name" value="AB_hydrolase_fold"/>
</dbReference>
<dbReference type="InterPro" id="IPR051167">
    <property type="entry name" value="Prolyl_oligopep/macrocyclase"/>
</dbReference>
<dbReference type="Gene3D" id="3.40.50.1820">
    <property type="entry name" value="alpha/beta hydrolase"/>
    <property type="match status" value="1"/>
</dbReference>
<evidence type="ECO:0000256" key="6">
    <source>
        <dbReference type="RuleBase" id="RU368024"/>
    </source>
</evidence>
<accession>A0A8T0GTJ0</accession>
<dbReference type="InterPro" id="IPR001375">
    <property type="entry name" value="Peptidase_S9_cat"/>
</dbReference>
<dbReference type="GO" id="GO:0006508">
    <property type="term" value="P:proteolysis"/>
    <property type="evidence" value="ECO:0007669"/>
    <property type="project" value="UniProtKB-KW"/>
</dbReference>
<evidence type="ECO:0000256" key="2">
    <source>
        <dbReference type="ARBA" id="ARBA00005228"/>
    </source>
</evidence>
<dbReference type="PANTHER" id="PTHR42881:SF2">
    <property type="entry name" value="PROLYL ENDOPEPTIDASE"/>
    <property type="match status" value="1"/>
</dbReference>
<dbReference type="FunFam" id="2.130.10.120:FF:000001">
    <property type="entry name" value="Prolyl endopeptidase"/>
    <property type="match status" value="1"/>
</dbReference>
<gene>
    <name evidence="9" type="ORF">KC19_9G188300</name>
</gene>
<dbReference type="EC" id="3.4.21.-" evidence="6"/>
<comment type="caution">
    <text evidence="9">The sequence shown here is derived from an EMBL/GenBank/DDBJ whole genome shotgun (WGS) entry which is preliminary data.</text>
</comment>
<dbReference type="InterPro" id="IPR002470">
    <property type="entry name" value="Peptidase_S9A"/>
</dbReference>
<evidence type="ECO:0000256" key="1">
    <source>
        <dbReference type="ARBA" id="ARBA00001070"/>
    </source>
</evidence>